<dbReference type="STRING" id="2512241.A0A553I3Z9"/>
<keyword evidence="6" id="KW-1185">Reference proteome</keyword>
<dbReference type="OrthoDB" id="3262926at2759"/>
<dbReference type="Proteomes" id="UP000319160">
    <property type="component" value="Unassembled WGS sequence"/>
</dbReference>
<dbReference type="SUPFAM" id="SSF110857">
    <property type="entry name" value="Gamma-glutamyl cyclotransferase-like"/>
    <property type="match status" value="1"/>
</dbReference>
<dbReference type="CDD" id="cd06661">
    <property type="entry name" value="GGCT_like"/>
    <property type="match status" value="1"/>
</dbReference>
<dbReference type="InterPro" id="IPR009288">
    <property type="entry name" value="AIG2-like_dom"/>
</dbReference>
<dbReference type="InterPro" id="IPR036568">
    <property type="entry name" value="GGCT-like_sf"/>
</dbReference>
<dbReference type="GO" id="GO:0016740">
    <property type="term" value="F:transferase activity"/>
    <property type="evidence" value="ECO:0007669"/>
    <property type="project" value="UniProtKB-KW"/>
</dbReference>
<keyword evidence="2" id="KW-0808">Transferase</keyword>
<dbReference type="PANTHER" id="PTHR31544:SF4">
    <property type="entry name" value="GAMMA-GLUTAMYLCYCLOTRANSFERASE-RELATED"/>
    <property type="match status" value="1"/>
</dbReference>
<comment type="caution">
    <text evidence="5">The sequence shown here is derived from an EMBL/GenBank/DDBJ whole genome shotgun (WGS) entry which is preliminary data.</text>
</comment>
<dbReference type="PANTHER" id="PTHR31544">
    <property type="entry name" value="AIG2-LIKE PROTEIN D"/>
    <property type="match status" value="1"/>
</dbReference>
<accession>A0A553I3Z9</accession>
<evidence type="ECO:0000256" key="3">
    <source>
        <dbReference type="ARBA" id="ARBA00030602"/>
    </source>
</evidence>
<organism evidence="5 6">
    <name type="scientific">Xylaria flabelliformis</name>
    <dbReference type="NCBI Taxonomy" id="2512241"/>
    <lineage>
        <taxon>Eukaryota</taxon>
        <taxon>Fungi</taxon>
        <taxon>Dikarya</taxon>
        <taxon>Ascomycota</taxon>
        <taxon>Pezizomycotina</taxon>
        <taxon>Sordariomycetes</taxon>
        <taxon>Xylariomycetidae</taxon>
        <taxon>Xylariales</taxon>
        <taxon>Xylariaceae</taxon>
        <taxon>Xylaria</taxon>
    </lineage>
</organism>
<dbReference type="EMBL" id="VFLP01000019">
    <property type="protein sequence ID" value="TRX94907.1"/>
    <property type="molecule type" value="Genomic_DNA"/>
</dbReference>
<dbReference type="InterPro" id="IPR013024">
    <property type="entry name" value="GGCT-like"/>
</dbReference>
<evidence type="ECO:0000256" key="2">
    <source>
        <dbReference type="ARBA" id="ARBA00022679"/>
    </source>
</evidence>
<sequence length="408" mass="45701">MMPSIPPTEAQELEFISKRRHDEASLPVATYPIGAEIDHGTKRRKTFHPSQKHVFHSIIQISVEWQVPYSAGSGDCSVITIPLVIPTYVETRSHSRQSPLERVTMSHDLSELDITPYTYFGCQNPPRPRDCTVSDWLVIMEHCGWEPLLQAYNVRHLGLGDAVPWSPLATEQNLIETIMASLPPTRAQDPTSTSHEEADTHNASILAVRGLHTTATGNELFDLADLALRNFEIPTTPYNTPGNRIGPMGSSDISLSNAAAVTGESLSVITIFEPFYFFFYGSLQIPDVLQSVCEIEDENSIILRKDASIVGWQYRMWGPFPALVPAAEGHVEGTLWLCEKPEHVARLSTYETSAYRMAYCDVFVPSADESYTEVIRNARTFVNNQTPDELTDGYFDVAGYYQDLLQLW</sequence>
<evidence type="ECO:0000313" key="6">
    <source>
        <dbReference type="Proteomes" id="UP000319160"/>
    </source>
</evidence>
<dbReference type="Gene3D" id="3.10.490.10">
    <property type="entry name" value="Gamma-glutamyl cyclotransferase-like"/>
    <property type="match status" value="1"/>
</dbReference>
<protein>
    <recommendedName>
        <fullName evidence="3">Putative gamma-glutamylcyclotransferase</fullName>
    </recommendedName>
</protein>
<gene>
    <name evidence="5" type="ORF">FHL15_004368</name>
</gene>
<evidence type="ECO:0000313" key="5">
    <source>
        <dbReference type="EMBL" id="TRX94907.1"/>
    </source>
</evidence>
<proteinExistence type="inferred from homology"/>
<name>A0A553I3Z9_9PEZI</name>
<feature type="domain" description="Gamma-glutamylcyclotransferase AIG2-like" evidence="4">
    <location>
        <begin position="277"/>
        <end position="385"/>
    </location>
</feature>
<reference evidence="6" key="1">
    <citation type="submission" date="2019-06" db="EMBL/GenBank/DDBJ databases">
        <title>Draft genome sequence of the griseofulvin-producing fungus Xylaria cubensis strain G536.</title>
        <authorList>
            <person name="Mead M.E."/>
            <person name="Raja H.A."/>
            <person name="Steenwyk J.L."/>
            <person name="Knowles S.L."/>
            <person name="Oberlies N.H."/>
            <person name="Rokas A."/>
        </authorList>
    </citation>
    <scope>NUCLEOTIDE SEQUENCE [LARGE SCALE GENOMIC DNA]</scope>
    <source>
        <strain evidence="6">G536</strain>
    </source>
</reference>
<evidence type="ECO:0000256" key="1">
    <source>
        <dbReference type="ARBA" id="ARBA00008861"/>
    </source>
</evidence>
<comment type="similarity">
    <text evidence="1">Belongs to the gamma-glutamylcyclotransferase family.</text>
</comment>
<dbReference type="AlphaFoldDB" id="A0A553I3Z9"/>
<dbReference type="Pfam" id="PF06094">
    <property type="entry name" value="GGACT"/>
    <property type="match status" value="1"/>
</dbReference>
<evidence type="ECO:0000259" key="4">
    <source>
        <dbReference type="Pfam" id="PF06094"/>
    </source>
</evidence>
<dbReference type="InterPro" id="IPR045038">
    <property type="entry name" value="AIG2-like"/>
</dbReference>